<accession>A0A067TTW4</accession>
<evidence type="ECO:0000313" key="1">
    <source>
        <dbReference type="EMBL" id="KDR85772.1"/>
    </source>
</evidence>
<keyword evidence="2" id="KW-1185">Reference proteome</keyword>
<organism evidence="1 2">
    <name type="scientific">Galerina marginata (strain CBS 339.88)</name>
    <dbReference type="NCBI Taxonomy" id="685588"/>
    <lineage>
        <taxon>Eukaryota</taxon>
        <taxon>Fungi</taxon>
        <taxon>Dikarya</taxon>
        <taxon>Basidiomycota</taxon>
        <taxon>Agaricomycotina</taxon>
        <taxon>Agaricomycetes</taxon>
        <taxon>Agaricomycetidae</taxon>
        <taxon>Agaricales</taxon>
        <taxon>Agaricineae</taxon>
        <taxon>Strophariaceae</taxon>
        <taxon>Galerina</taxon>
    </lineage>
</organism>
<dbReference type="STRING" id="685588.A0A067TTW4"/>
<proteinExistence type="predicted"/>
<dbReference type="EMBL" id="KL142367">
    <property type="protein sequence ID" value="KDR85772.1"/>
    <property type="molecule type" value="Genomic_DNA"/>
</dbReference>
<name>A0A067TTW4_GALM3</name>
<reference evidence="2" key="1">
    <citation type="journal article" date="2014" name="Proc. Natl. Acad. Sci. U.S.A.">
        <title>Extensive sampling of basidiomycete genomes demonstrates inadequacy of the white-rot/brown-rot paradigm for wood decay fungi.</title>
        <authorList>
            <person name="Riley R."/>
            <person name="Salamov A.A."/>
            <person name="Brown D.W."/>
            <person name="Nagy L.G."/>
            <person name="Floudas D."/>
            <person name="Held B.W."/>
            <person name="Levasseur A."/>
            <person name="Lombard V."/>
            <person name="Morin E."/>
            <person name="Otillar R."/>
            <person name="Lindquist E.A."/>
            <person name="Sun H."/>
            <person name="LaButti K.M."/>
            <person name="Schmutz J."/>
            <person name="Jabbour D."/>
            <person name="Luo H."/>
            <person name="Baker S.E."/>
            <person name="Pisabarro A.G."/>
            <person name="Walton J.D."/>
            <person name="Blanchette R.A."/>
            <person name="Henrissat B."/>
            <person name="Martin F."/>
            <person name="Cullen D."/>
            <person name="Hibbett D.S."/>
            <person name="Grigoriev I.V."/>
        </authorList>
    </citation>
    <scope>NUCLEOTIDE SEQUENCE [LARGE SCALE GENOMIC DNA]</scope>
    <source>
        <strain evidence="2">CBS 339.88</strain>
    </source>
</reference>
<sequence>MEEDSRSYVPDTNLEHPPFRLHLVGNGNIDIPDELKNLIVFHTGLNYTEYYHLMGGMDVQASSTIAMCMEVDLPILGLQQLREAYTHIDDDRITITRPAVMSEVDALKALRTGDSSSFLASDPSHSGITLGSHPGTRKAVEEMMQAGWIRSKEGIEACKQNTWTVNEMVVKRILRDI</sequence>
<dbReference type="HOGENOM" id="CLU_1517953_0_0_1"/>
<evidence type="ECO:0000313" key="2">
    <source>
        <dbReference type="Proteomes" id="UP000027222"/>
    </source>
</evidence>
<dbReference type="Proteomes" id="UP000027222">
    <property type="component" value="Unassembled WGS sequence"/>
</dbReference>
<gene>
    <name evidence="1" type="ORF">GALMADRAFT_386332</name>
</gene>
<dbReference type="OrthoDB" id="549336at2759"/>
<dbReference type="AlphaFoldDB" id="A0A067TTW4"/>
<protein>
    <submittedName>
        <fullName evidence="1">Uncharacterized protein</fullName>
    </submittedName>
</protein>